<name>A0A1H8EMB2_9BURK</name>
<accession>A0A1H8EMB2</accession>
<evidence type="ECO:0000313" key="4">
    <source>
        <dbReference type="Proteomes" id="UP000199531"/>
    </source>
</evidence>
<dbReference type="AlphaFoldDB" id="A0A1H8EMB2"/>
<dbReference type="Proteomes" id="UP000199531">
    <property type="component" value="Unassembled WGS sequence"/>
</dbReference>
<keyword evidence="2" id="KW-0732">Signal</keyword>
<evidence type="ECO:0000256" key="2">
    <source>
        <dbReference type="SAM" id="SignalP"/>
    </source>
</evidence>
<protein>
    <submittedName>
        <fullName evidence="3">Uncharacterized protein</fullName>
    </submittedName>
</protein>
<reference evidence="3 4" key="1">
    <citation type="submission" date="2016-10" db="EMBL/GenBank/DDBJ databases">
        <authorList>
            <person name="de Groot N.N."/>
        </authorList>
    </citation>
    <scope>NUCLEOTIDE SEQUENCE [LARGE SCALE GENOMIC DNA]</scope>
    <source>
        <strain evidence="3 4">DSM 15123</strain>
    </source>
</reference>
<sequence>MLRTRICILAALLSVLAASPVLALEAASPAGDKATSAPVRKAASTATSAPPTSARGRVVIIRGNEESAAARERRLKRECRGRPNAGACLGFAS</sequence>
<feature type="chain" id="PRO_5011616986" evidence="2">
    <location>
        <begin position="24"/>
        <end position="93"/>
    </location>
</feature>
<feature type="compositionally biased region" description="Low complexity" evidence="1">
    <location>
        <begin position="42"/>
        <end position="54"/>
    </location>
</feature>
<gene>
    <name evidence="3" type="ORF">SAMN02745977_00741</name>
</gene>
<organism evidence="3 4">
    <name type="scientific">Brachymonas denitrificans DSM 15123</name>
    <dbReference type="NCBI Taxonomy" id="1121117"/>
    <lineage>
        <taxon>Bacteria</taxon>
        <taxon>Pseudomonadati</taxon>
        <taxon>Pseudomonadota</taxon>
        <taxon>Betaproteobacteria</taxon>
        <taxon>Burkholderiales</taxon>
        <taxon>Comamonadaceae</taxon>
        <taxon>Brachymonas</taxon>
    </lineage>
</organism>
<dbReference type="EMBL" id="FOCW01000001">
    <property type="protein sequence ID" value="SEN20520.1"/>
    <property type="molecule type" value="Genomic_DNA"/>
</dbReference>
<feature type="region of interest" description="Disordered" evidence="1">
    <location>
        <begin position="28"/>
        <end position="56"/>
    </location>
</feature>
<feature type="signal peptide" evidence="2">
    <location>
        <begin position="1"/>
        <end position="23"/>
    </location>
</feature>
<evidence type="ECO:0000256" key="1">
    <source>
        <dbReference type="SAM" id="MobiDB-lite"/>
    </source>
</evidence>
<keyword evidence="4" id="KW-1185">Reference proteome</keyword>
<proteinExistence type="predicted"/>
<evidence type="ECO:0000313" key="3">
    <source>
        <dbReference type="EMBL" id="SEN20520.1"/>
    </source>
</evidence>